<protein>
    <submittedName>
        <fullName evidence="3">Short-chain dehydrogenase</fullName>
    </submittedName>
</protein>
<gene>
    <name evidence="3" type="ORF">ATO9_10740</name>
</gene>
<dbReference type="PRINTS" id="PR00080">
    <property type="entry name" value="SDRFAMILY"/>
</dbReference>
<dbReference type="AlphaFoldDB" id="A0A0A0EG93"/>
<dbReference type="InterPro" id="IPR002347">
    <property type="entry name" value="SDR_fam"/>
</dbReference>
<dbReference type="GO" id="GO:0016491">
    <property type="term" value="F:oxidoreductase activity"/>
    <property type="evidence" value="ECO:0007669"/>
    <property type="project" value="UniProtKB-KW"/>
</dbReference>
<accession>A0A0A0EG93</accession>
<name>A0A0A0EG93_9RHOB</name>
<dbReference type="SUPFAM" id="SSF51735">
    <property type="entry name" value="NAD(P)-binding Rossmann-fold domains"/>
    <property type="match status" value="1"/>
</dbReference>
<dbReference type="STRING" id="1461694.ATO9_10740"/>
<proteinExistence type="inferred from homology"/>
<evidence type="ECO:0000313" key="4">
    <source>
        <dbReference type="Proteomes" id="UP000030004"/>
    </source>
</evidence>
<keyword evidence="4" id="KW-1185">Reference proteome</keyword>
<dbReference type="CDD" id="cd05233">
    <property type="entry name" value="SDR_c"/>
    <property type="match status" value="1"/>
</dbReference>
<dbReference type="InterPro" id="IPR020904">
    <property type="entry name" value="Sc_DH/Rdtase_CS"/>
</dbReference>
<evidence type="ECO:0000313" key="3">
    <source>
        <dbReference type="EMBL" id="KGM49143.1"/>
    </source>
</evidence>
<evidence type="ECO:0000256" key="2">
    <source>
        <dbReference type="ARBA" id="ARBA00023002"/>
    </source>
</evidence>
<dbReference type="InterPro" id="IPR036291">
    <property type="entry name" value="NAD(P)-bd_dom_sf"/>
</dbReference>
<dbReference type="Gene3D" id="3.40.50.720">
    <property type="entry name" value="NAD(P)-binding Rossmann-like Domain"/>
    <property type="match status" value="1"/>
</dbReference>
<comment type="caution">
    <text evidence="3">The sequence shown here is derived from an EMBL/GenBank/DDBJ whole genome shotgun (WGS) entry which is preliminary data.</text>
</comment>
<dbReference type="NCBIfam" id="NF005559">
    <property type="entry name" value="PRK07231.1"/>
    <property type="match status" value="1"/>
</dbReference>
<dbReference type="PROSITE" id="PS00061">
    <property type="entry name" value="ADH_SHORT"/>
    <property type="match status" value="1"/>
</dbReference>
<evidence type="ECO:0000256" key="1">
    <source>
        <dbReference type="ARBA" id="ARBA00006484"/>
    </source>
</evidence>
<comment type="similarity">
    <text evidence="1">Belongs to the short-chain dehydrogenases/reductases (SDR) family.</text>
</comment>
<organism evidence="3 4">
    <name type="scientific">Pseudooceanicola atlanticus</name>
    <dbReference type="NCBI Taxonomy" id="1461694"/>
    <lineage>
        <taxon>Bacteria</taxon>
        <taxon>Pseudomonadati</taxon>
        <taxon>Pseudomonadota</taxon>
        <taxon>Alphaproteobacteria</taxon>
        <taxon>Rhodobacterales</taxon>
        <taxon>Paracoccaceae</taxon>
        <taxon>Pseudooceanicola</taxon>
    </lineage>
</organism>
<dbReference type="PANTHER" id="PTHR24321:SF8">
    <property type="entry name" value="ESTRADIOL 17-BETA-DEHYDROGENASE 8-RELATED"/>
    <property type="match status" value="1"/>
</dbReference>
<dbReference type="FunFam" id="3.40.50.720:FF:000084">
    <property type="entry name" value="Short-chain dehydrogenase reductase"/>
    <property type="match status" value="1"/>
</dbReference>
<dbReference type="Pfam" id="PF13561">
    <property type="entry name" value="adh_short_C2"/>
    <property type="match status" value="1"/>
</dbReference>
<keyword evidence="2" id="KW-0560">Oxidoreductase</keyword>
<dbReference type="PANTHER" id="PTHR24321">
    <property type="entry name" value="DEHYDROGENASES, SHORT CHAIN"/>
    <property type="match status" value="1"/>
</dbReference>
<dbReference type="PRINTS" id="PR00081">
    <property type="entry name" value="GDHRDH"/>
</dbReference>
<dbReference type="eggNOG" id="COG1028">
    <property type="taxonomic scope" value="Bacteria"/>
</dbReference>
<reference evidence="3 4" key="1">
    <citation type="journal article" date="2015" name="Antonie Van Leeuwenhoek">
        <title>Pseudooceanicola atlanticus gen. nov. sp. nov., isolated from surface seawater of the Atlantic Ocean and reclassification of Oceanicola batsensis, Oceanicola marinus, Oceanicola nitratireducens, Oceanicola nanhaiensis, Oceanicola antarcticus and Oceanicola flagellatus, as Pseudooceanicola batsensis comb. nov., Pseudooceanicola marinus comb. nov., Pseudooceanicola nitratireducens comb. nov., Pseudooceanicola nanhaiensis comb. nov., Pseudooceanicola antarcticus comb. nov., and Pseudooceanicola flagellatus comb. nov.</title>
        <authorList>
            <person name="Lai Q."/>
            <person name="Li G."/>
            <person name="Liu X."/>
            <person name="Du Y."/>
            <person name="Sun F."/>
            <person name="Shao Z."/>
        </authorList>
    </citation>
    <scope>NUCLEOTIDE SEQUENCE [LARGE SCALE GENOMIC DNA]</scope>
    <source>
        <strain evidence="3 4">22II-s11g</strain>
    </source>
</reference>
<dbReference type="Proteomes" id="UP000030004">
    <property type="component" value="Unassembled WGS sequence"/>
</dbReference>
<sequence>MAAAGADVVVTGRSPDPLDDVVSEIAETGGRAVAMPADITDPDTPQALVDKAQQAFGGLDCWVNNAGSAARDDVGALIDLDAGQWDRVVDLNMKSAFFCAQAAARAMRQTGGGSIINITSRSGSHPNPMTGQYGAAKAGVENLTMTMAVEWGHMGIRVNAVAPGVIVTEETTAILSGDRAQKQIDTVPMGRLGQPRDIASACLYLASDEAEWVSGITIPVNGGSRIAIGYLAYLRRVAKGQG</sequence>
<dbReference type="EMBL" id="AQQX01000003">
    <property type="protein sequence ID" value="KGM49143.1"/>
    <property type="molecule type" value="Genomic_DNA"/>
</dbReference>